<keyword evidence="9" id="KW-1185">Reference proteome</keyword>
<dbReference type="NCBIfam" id="TIGR02289">
    <property type="entry name" value="M3_not_pepF"/>
    <property type="match status" value="1"/>
</dbReference>
<dbReference type="Pfam" id="PF01432">
    <property type="entry name" value="Peptidase_M3"/>
    <property type="match status" value="1"/>
</dbReference>
<evidence type="ECO:0000259" key="7">
    <source>
        <dbReference type="Pfam" id="PF01432"/>
    </source>
</evidence>
<comment type="cofactor">
    <cofactor evidence="6">
        <name>Zn(2+)</name>
        <dbReference type="ChEBI" id="CHEBI:29105"/>
    </cofactor>
    <text evidence="6">Binds 1 zinc ion.</text>
</comment>
<dbReference type="InterPro" id="IPR011976">
    <property type="entry name" value="Pept_M3B_oligopep-rel"/>
</dbReference>
<evidence type="ECO:0000313" key="8">
    <source>
        <dbReference type="EMBL" id="GCD10278.1"/>
    </source>
</evidence>
<dbReference type="PANTHER" id="PTHR11804">
    <property type="entry name" value="PROTEASE M3 THIMET OLIGOPEPTIDASE-RELATED"/>
    <property type="match status" value="1"/>
</dbReference>
<dbReference type="Proteomes" id="UP000287872">
    <property type="component" value="Unassembled WGS sequence"/>
</dbReference>
<keyword evidence="1 6" id="KW-0645">Protease</keyword>
<dbReference type="AlphaFoldDB" id="A0A401UL58"/>
<name>A0A401UL58_9CLOT</name>
<evidence type="ECO:0000256" key="2">
    <source>
        <dbReference type="ARBA" id="ARBA00022723"/>
    </source>
</evidence>
<dbReference type="InterPro" id="IPR045090">
    <property type="entry name" value="Pept_M3A_M3B"/>
</dbReference>
<organism evidence="8 9">
    <name type="scientific">Clostridium tagluense</name>
    <dbReference type="NCBI Taxonomy" id="360422"/>
    <lineage>
        <taxon>Bacteria</taxon>
        <taxon>Bacillati</taxon>
        <taxon>Bacillota</taxon>
        <taxon>Clostridia</taxon>
        <taxon>Eubacteriales</taxon>
        <taxon>Clostridiaceae</taxon>
        <taxon>Clostridium</taxon>
    </lineage>
</organism>
<sequence length="564" mass="67225">MKFSEFEYKRANIKEIEKEFNQLISKFESSESYENQIEIIKQINEIRSEFASMKSIAEIRKNQGVDKEFYLKEIDYYDEAEPILDTLVCEYYKNLSEYKFKDRLKETFGEQLFNLADMKMRCISKDIIEELQQENKLVSEYLKLGQEITTEFEGETLKRYEFDSYFNSKDRTMRKRAYEAQTEIFEKNDDKYGNLFDRFVKVRHRMALKMGYENFVDMGYARMNRIGYNKEMVASFRNEVLEHIVPLNKKLVELQAKRLRVGTVKYYDEPVHFLNGNAEIKGDVDTIIKSTLKMYEELSEETKGFFKMMVENELFDVENREGKEGGGYCEYIPKYKSPFIYTVYRGTVEDFGVFTHEAGHAFQNYICSDYSMPEYVTACEDVAEIHSMTMELLTEPWFKDFFGEDADKYKFSHVCDALSLISYIAVVDEFQHYIYENPNISHEQRKKHWREIEKKYFPYKDYEDNDFLNNGGYWLRQSHIFWGPFYYIDYGLAQICAFNFWNKAREDRENAWEDYMKVCRVGGSKSFLEVVEIGGLKNPFVKGSVESIIKPMEKWILEIEKGLI</sequence>
<evidence type="ECO:0000256" key="5">
    <source>
        <dbReference type="ARBA" id="ARBA00023049"/>
    </source>
</evidence>
<evidence type="ECO:0000256" key="1">
    <source>
        <dbReference type="ARBA" id="ARBA00022670"/>
    </source>
</evidence>
<evidence type="ECO:0000256" key="4">
    <source>
        <dbReference type="ARBA" id="ARBA00022833"/>
    </source>
</evidence>
<reference evidence="8 9" key="1">
    <citation type="submission" date="2018-11" db="EMBL/GenBank/DDBJ databases">
        <title>Genome sequencing and assembly of Clostridium tagluense strain A121.</title>
        <authorList>
            <person name="Murakami T."/>
            <person name="Segawa T."/>
            <person name="Shcherbakova V.A."/>
            <person name="Mori H."/>
            <person name="Yoshimura Y."/>
        </authorList>
    </citation>
    <scope>NUCLEOTIDE SEQUENCE [LARGE SCALE GENOMIC DNA]</scope>
    <source>
        <strain evidence="8 9">A121</strain>
    </source>
</reference>
<keyword evidence="3 6" id="KW-0378">Hydrolase</keyword>
<comment type="caution">
    <text evidence="8">The sequence shown here is derived from an EMBL/GenBank/DDBJ whole genome shotgun (WGS) entry which is preliminary data.</text>
</comment>
<dbReference type="InterPro" id="IPR001567">
    <property type="entry name" value="Pept_M3A_M3B_dom"/>
</dbReference>
<keyword evidence="4 6" id="KW-0862">Zinc</keyword>
<dbReference type="GO" id="GO:0046872">
    <property type="term" value="F:metal ion binding"/>
    <property type="evidence" value="ECO:0007669"/>
    <property type="project" value="UniProtKB-UniRule"/>
</dbReference>
<dbReference type="SUPFAM" id="SSF55486">
    <property type="entry name" value="Metalloproteases ('zincins'), catalytic domain"/>
    <property type="match status" value="1"/>
</dbReference>
<gene>
    <name evidence="8" type="primary">pepF</name>
    <name evidence="8" type="ORF">Ctaglu_19010</name>
</gene>
<dbReference type="EMBL" id="BHYK01000009">
    <property type="protein sequence ID" value="GCD10278.1"/>
    <property type="molecule type" value="Genomic_DNA"/>
</dbReference>
<feature type="domain" description="Peptidase M3A/M3B catalytic" evidence="7">
    <location>
        <begin position="167"/>
        <end position="543"/>
    </location>
</feature>
<keyword evidence="5 6" id="KW-0482">Metalloprotease</keyword>
<dbReference type="GO" id="GO:0006518">
    <property type="term" value="P:peptide metabolic process"/>
    <property type="evidence" value="ECO:0007669"/>
    <property type="project" value="TreeGrafter"/>
</dbReference>
<protein>
    <submittedName>
        <fullName evidence="8">Oligoendopeptidase F</fullName>
    </submittedName>
</protein>
<dbReference type="GO" id="GO:0004222">
    <property type="term" value="F:metalloendopeptidase activity"/>
    <property type="evidence" value="ECO:0007669"/>
    <property type="project" value="InterPro"/>
</dbReference>
<dbReference type="CDD" id="cd09606">
    <property type="entry name" value="M3B_PepF"/>
    <property type="match status" value="1"/>
</dbReference>
<dbReference type="GO" id="GO:0006508">
    <property type="term" value="P:proteolysis"/>
    <property type="evidence" value="ECO:0007669"/>
    <property type="project" value="UniProtKB-KW"/>
</dbReference>
<dbReference type="PANTHER" id="PTHR11804:SF84">
    <property type="entry name" value="SACCHAROLYSIN"/>
    <property type="match status" value="1"/>
</dbReference>
<proteinExistence type="inferred from homology"/>
<accession>A0A401UL58</accession>
<dbReference type="RefSeq" id="WP_125000617.1">
    <property type="nucleotide sequence ID" value="NZ_BHYK01000009.1"/>
</dbReference>
<dbReference type="Gene3D" id="1.10.1370.30">
    <property type="match status" value="1"/>
</dbReference>
<evidence type="ECO:0000256" key="3">
    <source>
        <dbReference type="ARBA" id="ARBA00022801"/>
    </source>
</evidence>
<evidence type="ECO:0000313" key="9">
    <source>
        <dbReference type="Proteomes" id="UP000287872"/>
    </source>
</evidence>
<keyword evidence="2 6" id="KW-0479">Metal-binding</keyword>
<dbReference type="OrthoDB" id="9762795at2"/>
<comment type="similarity">
    <text evidence="6">Belongs to the peptidase M3 family.</text>
</comment>
<evidence type="ECO:0000256" key="6">
    <source>
        <dbReference type="RuleBase" id="RU003435"/>
    </source>
</evidence>